<dbReference type="CDD" id="cd00563">
    <property type="entry name" value="Dtyr_deacylase"/>
    <property type="match status" value="1"/>
</dbReference>
<dbReference type="SUPFAM" id="SSF69500">
    <property type="entry name" value="DTD-like"/>
    <property type="match status" value="1"/>
</dbReference>
<reference evidence="3 4" key="1">
    <citation type="submission" date="2023-03" db="EMBL/GenBank/DDBJ databases">
        <title>Draft assemblies of triclosan tolerant bacteria isolated from returned activated sludge.</title>
        <authorList>
            <person name="Van Hamelsveld S."/>
        </authorList>
    </citation>
    <scope>NUCLEOTIDE SEQUENCE [LARGE SCALE GENOMIC DNA]</scope>
    <source>
        <strain evidence="3 4">GW210010_S58</strain>
    </source>
</reference>
<dbReference type="PANTHER" id="PTHR10472">
    <property type="entry name" value="D-TYROSYL-TRNA TYR DEACYLASE"/>
    <property type="match status" value="1"/>
</dbReference>
<comment type="caution">
    <text evidence="3">The sequence shown here is derived from an EMBL/GenBank/DDBJ whole genome shotgun (WGS) entry which is preliminary data.</text>
</comment>
<protein>
    <recommendedName>
        <fullName evidence="2">D-aminoacyl-tRNA deacylase</fullName>
        <shortName evidence="2">DTD</shortName>
        <ecNumber evidence="2">3.1.1.96</ecNumber>
    </recommendedName>
    <alternativeName>
        <fullName evidence="2">Gly-tRNA(Ala) deacylase</fullName>
        <ecNumber evidence="2">3.1.1.-</ecNumber>
    </alternativeName>
</protein>
<accession>A0ABT6AP83</accession>
<dbReference type="InterPro" id="IPR003732">
    <property type="entry name" value="Daa-tRNA_deacyls_DTD"/>
</dbReference>
<sequence>MIALIQRVAQARVTVDGRTTGEIGPGLLALVCAERGDTEAQAERLLAKLLAYRVFSDADGRMNLPVRNIDGSGLRGGLLVVSQFTLAADTNSGTRPSFTPAAAPADGERLYRHFVARARAEHGDVQTGEFGAAMQVSLVNDGPVTFWLRVPPANAQPAQAAR</sequence>
<name>A0ABT6AP83_9BURK</name>
<evidence type="ECO:0000313" key="3">
    <source>
        <dbReference type="EMBL" id="MDF3834434.1"/>
    </source>
</evidence>
<feature type="short sequence motif" description="Gly-cisPro motif, important for rejection of L-amino acids" evidence="2">
    <location>
        <begin position="142"/>
        <end position="143"/>
    </location>
</feature>
<keyword evidence="2" id="KW-0963">Cytoplasm</keyword>
<dbReference type="NCBIfam" id="TIGR00256">
    <property type="entry name" value="D-aminoacyl-tRNA deacylase"/>
    <property type="match status" value="1"/>
</dbReference>
<comment type="domain">
    <text evidence="2">A Gly-cisPro motif from one monomer fits into the active site of the other monomer to allow specific chiral rejection of L-amino acids.</text>
</comment>
<comment type="subunit">
    <text evidence="2">Homodimer.</text>
</comment>
<dbReference type="GO" id="GO:0051499">
    <property type="term" value="F:D-aminoacyl-tRNA deacylase activity"/>
    <property type="evidence" value="ECO:0007669"/>
    <property type="project" value="UniProtKB-EC"/>
</dbReference>
<keyword evidence="4" id="KW-1185">Reference proteome</keyword>
<comment type="similarity">
    <text evidence="1 2">Belongs to the DTD family.</text>
</comment>
<comment type="subcellular location">
    <subcellularLocation>
        <location evidence="2">Cytoplasm</location>
    </subcellularLocation>
</comment>
<evidence type="ECO:0000256" key="1">
    <source>
        <dbReference type="ARBA" id="ARBA00009673"/>
    </source>
</evidence>
<evidence type="ECO:0000313" key="4">
    <source>
        <dbReference type="Proteomes" id="UP001216674"/>
    </source>
</evidence>
<dbReference type="Proteomes" id="UP001216674">
    <property type="component" value="Unassembled WGS sequence"/>
</dbReference>
<dbReference type="EC" id="3.1.1.96" evidence="2"/>
<proteinExistence type="inferred from homology"/>
<keyword evidence="2 3" id="KW-0378">Hydrolase</keyword>
<comment type="catalytic activity">
    <reaction evidence="2">
        <text>glycyl-tRNA(Ala) + H2O = tRNA(Ala) + glycine + H(+)</text>
        <dbReference type="Rhea" id="RHEA:53744"/>
        <dbReference type="Rhea" id="RHEA-COMP:9657"/>
        <dbReference type="Rhea" id="RHEA-COMP:13640"/>
        <dbReference type="ChEBI" id="CHEBI:15377"/>
        <dbReference type="ChEBI" id="CHEBI:15378"/>
        <dbReference type="ChEBI" id="CHEBI:57305"/>
        <dbReference type="ChEBI" id="CHEBI:78442"/>
        <dbReference type="ChEBI" id="CHEBI:78522"/>
    </reaction>
</comment>
<keyword evidence="2" id="KW-0694">RNA-binding</keyword>
<dbReference type="PANTHER" id="PTHR10472:SF5">
    <property type="entry name" value="D-AMINOACYL-TRNA DEACYLASE 1"/>
    <property type="match status" value="1"/>
</dbReference>
<keyword evidence="2" id="KW-0820">tRNA-binding</keyword>
<dbReference type="EMBL" id="JARJLM010000272">
    <property type="protein sequence ID" value="MDF3834434.1"/>
    <property type="molecule type" value="Genomic_DNA"/>
</dbReference>
<dbReference type="RefSeq" id="WP_276265510.1">
    <property type="nucleotide sequence ID" value="NZ_JARJLM010000272.1"/>
</dbReference>
<comment type="catalytic activity">
    <reaction evidence="2">
        <text>a D-aminoacyl-tRNA + H2O = a tRNA + a D-alpha-amino acid + H(+)</text>
        <dbReference type="Rhea" id="RHEA:13953"/>
        <dbReference type="Rhea" id="RHEA-COMP:10123"/>
        <dbReference type="Rhea" id="RHEA-COMP:10124"/>
        <dbReference type="ChEBI" id="CHEBI:15377"/>
        <dbReference type="ChEBI" id="CHEBI:15378"/>
        <dbReference type="ChEBI" id="CHEBI:59871"/>
        <dbReference type="ChEBI" id="CHEBI:78442"/>
        <dbReference type="ChEBI" id="CHEBI:79333"/>
        <dbReference type="EC" id="3.1.1.96"/>
    </reaction>
</comment>
<comment type="function">
    <text evidence="2">An aminoacyl-tRNA editing enzyme that deacylates mischarged D-aminoacyl-tRNAs. Also deacylates mischarged glycyl-tRNA(Ala), protecting cells against glycine mischarging by AlaRS. Acts via tRNA-based rather than protein-based catalysis; rejects L-amino acids rather than detecting D-amino acids in the active site. By recycling D-aminoacyl-tRNA to D-amino acids and free tRNA molecules, this enzyme counteracts the toxicity associated with the formation of D-aminoacyl-tRNA entities in vivo and helps enforce protein L-homochirality.</text>
</comment>
<gene>
    <name evidence="2 3" type="primary">dtd</name>
    <name evidence="3" type="ORF">P3W85_15945</name>
</gene>
<dbReference type="Gene3D" id="3.50.80.10">
    <property type="entry name" value="D-tyrosyl-tRNA(Tyr) deacylase"/>
    <property type="match status" value="1"/>
</dbReference>
<dbReference type="InterPro" id="IPR023509">
    <property type="entry name" value="DTD-like_sf"/>
</dbReference>
<evidence type="ECO:0000256" key="2">
    <source>
        <dbReference type="HAMAP-Rule" id="MF_00518"/>
    </source>
</evidence>
<organism evidence="3 4">
    <name type="scientific">Cupriavidus basilensis</name>
    <dbReference type="NCBI Taxonomy" id="68895"/>
    <lineage>
        <taxon>Bacteria</taxon>
        <taxon>Pseudomonadati</taxon>
        <taxon>Pseudomonadota</taxon>
        <taxon>Betaproteobacteria</taxon>
        <taxon>Burkholderiales</taxon>
        <taxon>Burkholderiaceae</taxon>
        <taxon>Cupriavidus</taxon>
    </lineage>
</organism>
<dbReference type="EC" id="3.1.1.-" evidence="2"/>
<dbReference type="HAMAP" id="MF_00518">
    <property type="entry name" value="Deacylase_Dtd"/>
    <property type="match status" value="1"/>
</dbReference>
<dbReference type="Pfam" id="PF02580">
    <property type="entry name" value="Tyr_Deacylase"/>
    <property type="match status" value="1"/>
</dbReference>